<dbReference type="PANTHER" id="PTHR34590">
    <property type="entry name" value="OS03G0124300 PROTEIN-RELATED"/>
    <property type="match status" value="1"/>
</dbReference>
<keyword evidence="5" id="KW-0732">Signal</keyword>
<dbReference type="GO" id="GO:0016020">
    <property type="term" value="C:membrane"/>
    <property type="evidence" value="ECO:0007669"/>
    <property type="project" value="UniProtKB-SubCell"/>
</dbReference>
<reference evidence="12 13" key="4">
    <citation type="journal article" date="2011" name="BMC Genomics">
        <title>RNA-Seq improves annotation of protein-coding genes in the cucumber genome.</title>
        <authorList>
            <person name="Li Z."/>
            <person name="Zhang Z."/>
            <person name="Yan P."/>
            <person name="Huang S."/>
            <person name="Fei Z."/>
            <person name="Lin K."/>
        </authorList>
    </citation>
    <scope>NUCLEOTIDE SEQUENCE [LARGE SCALE GENOMIC DNA]</scope>
    <source>
        <strain evidence="13">cv. 9930</strain>
    </source>
</reference>
<evidence type="ECO:0000256" key="8">
    <source>
        <dbReference type="ARBA" id="ARBA00022989"/>
    </source>
</evidence>
<dbReference type="Gene3D" id="2.60.120.430">
    <property type="entry name" value="Galactose-binding lectin"/>
    <property type="match status" value="1"/>
</dbReference>
<evidence type="ECO:0000313" key="13">
    <source>
        <dbReference type="Proteomes" id="UP000029981"/>
    </source>
</evidence>
<proteinExistence type="predicted"/>
<keyword evidence="4" id="KW-0812">Transmembrane</keyword>
<keyword evidence="10" id="KW-0325">Glycoprotein</keyword>
<sequence>MEDTTMFRTWSNEEEGNFLKPSKANSNIHRTRRYPRFLYMVRLHFCEFQTGINSIKDRVFLIYIRGTIIEQSADMFRWAGGREIPYRRDYVVLISQNDKKKVNLSVTLQANPDDSKTRYTNVILNGIEIFKLNDTDGNLGGKKSRSTSHYQNPIFSTTKKSFRKKEGMSKVPYCRRKKWTSKVPYCQRALPVDIDGVESKAFPTPFHLCVGKPPPSHYYRLPSR</sequence>
<dbReference type="GO" id="GO:0004714">
    <property type="term" value="F:transmembrane receptor protein tyrosine kinase activity"/>
    <property type="evidence" value="ECO:0007669"/>
    <property type="project" value="InterPro"/>
</dbReference>
<keyword evidence="6" id="KW-0547">Nucleotide-binding</keyword>
<dbReference type="InterPro" id="IPR024788">
    <property type="entry name" value="Malectin-like_Carb-bd_dom"/>
</dbReference>
<reference evidence="12 13" key="1">
    <citation type="journal article" date="2009" name="Nat. Genet.">
        <title>The genome of the cucumber, Cucumis sativus L.</title>
        <authorList>
            <person name="Huang S."/>
            <person name="Li R."/>
            <person name="Zhang Z."/>
            <person name="Li L."/>
            <person name="Gu X."/>
            <person name="Fan W."/>
            <person name="Lucas W.J."/>
            <person name="Wang X."/>
            <person name="Xie B."/>
            <person name="Ni P."/>
            <person name="Ren Y."/>
            <person name="Zhu H."/>
            <person name="Li J."/>
            <person name="Lin K."/>
            <person name="Jin W."/>
            <person name="Fei Z."/>
            <person name="Li G."/>
            <person name="Staub J."/>
            <person name="Kilian A."/>
            <person name="van der Vossen E.A."/>
            <person name="Wu Y."/>
            <person name="Guo J."/>
            <person name="He J."/>
            <person name="Jia Z."/>
            <person name="Ren Y."/>
            <person name="Tian G."/>
            <person name="Lu Y."/>
            <person name="Ruan J."/>
            <person name="Qian W."/>
            <person name="Wang M."/>
            <person name="Huang Q."/>
            <person name="Li B."/>
            <person name="Xuan Z."/>
            <person name="Cao J."/>
            <person name="Asan"/>
            <person name="Wu Z."/>
            <person name="Zhang J."/>
            <person name="Cai Q."/>
            <person name="Bai Y."/>
            <person name="Zhao B."/>
            <person name="Han Y."/>
            <person name="Li Y."/>
            <person name="Li X."/>
            <person name="Wang S."/>
            <person name="Shi Q."/>
            <person name="Liu S."/>
            <person name="Cho W.K."/>
            <person name="Kim J.Y."/>
            <person name="Xu Y."/>
            <person name="Heller-Uszynska K."/>
            <person name="Miao H."/>
            <person name="Cheng Z."/>
            <person name="Zhang S."/>
            <person name="Wu J."/>
            <person name="Yang Y."/>
            <person name="Kang H."/>
            <person name="Li M."/>
            <person name="Liang H."/>
            <person name="Ren X."/>
            <person name="Shi Z."/>
            <person name="Wen M."/>
            <person name="Jian M."/>
            <person name="Yang H."/>
            <person name="Zhang G."/>
            <person name="Yang Z."/>
            <person name="Chen R."/>
            <person name="Liu S."/>
            <person name="Li J."/>
            <person name="Ma L."/>
            <person name="Liu H."/>
            <person name="Zhou Y."/>
            <person name="Zhao J."/>
            <person name="Fang X."/>
            <person name="Li G."/>
            <person name="Fang L."/>
            <person name="Li Y."/>
            <person name="Liu D."/>
            <person name="Zheng H."/>
            <person name="Zhang Y."/>
            <person name="Qin N."/>
            <person name="Li Z."/>
            <person name="Yang G."/>
            <person name="Yang S."/>
            <person name="Bolund L."/>
            <person name="Kristiansen K."/>
            <person name="Zheng H."/>
            <person name="Li S."/>
            <person name="Zhang X."/>
            <person name="Yang H."/>
            <person name="Wang J."/>
            <person name="Sun R."/>
            <person name="Zhang B."/>
            <person name="Jiang S."/>
            <person name="Wang J."/>
            <person name="Du Y."/>
            <person name="Li S."/>
        </authorList>
    </citation>
    <scope>NUCLEOTIDE SEQUENCE [LARGE SCALE GENOMIC DNA]</scope>
    <source>
        <strain evidence="13">cv. 9930</strain>
    </source>
</reference>
<keyword evidence="3" id="KW-0808">Transferase</keyword>
<evidence type="ECO:0000256" key="1">
    <source>
        <dbReference type="ARBA" id="ARBA00004479"/>
    </source>
</evidence>
<evidence type="ECO:0000256" key="7">
    <source>
        <dbReference type="ARBA" id="ARBA00022840"/>
    </source>
</evidence>
<evidence type="ECO:0000259" key="11">
    <source>
        <dbReference type="Pfam" id="PF12819"/>
    </source>
</evidence>
<evidence type="ECO:0000256" key="10">
    <source>
        <dbReference type="ARBA" id="ARBA00023180"/>
    </source>
</evidence>
<reference evidence="12 13" key="3">
    <citation type="journal article" date="2010" name="BMC Genomics">
        <title>Transcriptome sequencing and comparative analysis of cucumber flowers with different sex types.</title>
        <authorList>
            <person name="Guo S."/>
            <person name="Zheng Y."/>
            <person name="Joung J.G."/>
            <person name="Liu S."/>
            <person name="Zhang Z."/>
            <person name="Crasta O.R."/>
            <person name="Sobral B.W."/>
            <person name="Xu Y."/>
            <person name="Huang S."/>
            <person name="Fei Z."/>
        </authorList>
    </citation>
    <scope>NUCLEOTIDE SEQUENCE [LARGE SCALE GENOMIC DNA]</scope>
    <source>
        <strain evidence="13">cv. 9930</strain>
    </source>
</reference>
<keyword evidence="9" id="KW-0472">Membrane</keyword>
<organism evidence="12 13">
    <name type="scientific">Cucumis sativus</name>
    <name type="common">Cucumber</name>
    <dbReference type="NCBI Taxonomy" id="3659"/>
    <lineage>
        <taxon>Eukaryota</taxon>
        <taxon>Viridiplantae</taxon>
        <taxon>Streptophyta</taxon>
        <taxon>Embryophyta</taxon>
        <taxon>Tracheophyta</taxon>
        <taxon>Spermatophyta</taxon>
        <taxon>Magnoliopsida</taxon>
        <taxon>eudicotyledons</taxon>
        <taxon>Gunneridae</taxon>
        <taxon>Pentapetalae</taxon>
        <taxon>rosids</taxon>
        <taxon>fabids</taxon>
        <taxon>Cucurbitales</taxon>
        <taxon>Cucurbitaceae</taxon>
        <taxon>Benincaseae</taxon>
        <taxon>Cucumis</taxon>
    </lineage>
</organism>
<dbReference type="Pfam" id="PF12819">
    <property type="entry name" value="Malectin_like"/>
    <property type="match status" value="1"/>
</dbReference>
<accession>A0A0A0LV96</accession>
<dbReference type="PANTHER" id="PTHR34590:SF15">
    <property type="entry name" value="PROTEIN KINASE DOMAIN-CONTAINING PROTEIN"/>
    <property type="match status" value="1"/>
</dbReference>
<dbReference type="Gramene" id="KGN64737">
    <property type="protein sequence ID" value="KGN64737"/>
    <property type="gene ID" value="Csa_1G084850"/>
</dbReference>
<protein>
    <recommendedName>
        <fullName evidence="11">Malectin-like domain-containing protein</fullName>
    </recommendedName>
</protein>
<keyword evidence="7" id="KW-0067">ATP-binding</keyword>
<evidence type="ECO:0000256" key="5">
    <source>
        <dbReference type="ARBA" id="ARBA00022729"/>
    </source>
</evidence>
<evidence type="ECO:0000256" key="2">
    <source>
        <dbReference type="ARBA" id="ARBA00022527"/>
    </source>
</evidence>
<gene>
    <name evidence="12" type="ORF">Csa_1G084850</name>
</gene>
<evidence type="ECO:0000256" key="6">
    <source>
        <dbReference type="ARBA" id="ARBA00022741"/>
    </source>
</evidence>
<evidence type="ECO:0000313" key="12">
    <source>
        <dbReference type="EMBL" id="KGN64737.1"/>
    </source>
</evidence>
<dbReference type="EMBL" id="CM002922">
    <property type="protein sequence ID" value="KGN64737.1"/>
    <property type="molecule type" value="Genomic_DNA"/>
</dbReference>
<name>A0A0A0LV96_CUCSA</name>
<dbReference type="STRING" id="3659.A0A0A0LV96"/>
<comment type="subcellular location">
    <subcellularLocation>
        <location evidence="1">Membrane</location>
        <topology evidence="1">Single-pass type I membrane protein</topology>
    </subcellularLocation>
</comment>
<feature type="domain" description="Malectin-like" evidence="11">
    <location>
        <begin position="25"/>
        <end position="131"/>
    </location>
</feature>
<evidence type="ECO:0000256" key="4">
    <source>
        <dbReference type="ARBA" id="ARBA00022692"/>
    </source>
</evidence>
<evidence type="ECO:0000256" key="3">
    <source>
        <dbReference type="ARBA" id="ARBA00022679"/>
    </source>
</evidence>
<reference evidence="12 13" key="2">
    <citation type="journal article" date="2009" name="PLoS ONE">
        <title>An integrated genetic and cytogenetic map of the cucumber genome.</title>
        <authorList>
            <person name="Ren Y."/>
            <person name="Zhang Z."/>
            <person name="Liu J."/>
            <person name="Staub J.E."/>
            <person name="Han Y."/>
            <person name="Cheng Z."/>
            <person name="Li X."/>
            <person name="Lu J."/>
            <person name="Miao H."/>
            <person name="Kang H."/>
            <person name="Xie B."/>
            <person name="Gu X."/>
            <person name="Wang X."/>
            <person name="Du Y."/>
            <person name="Jin W."/>
            <person name="Huang S."/>
        </authorList>
    </citation>
    <scope>NUCLEOTIDE SEQUENCE [LARGE SCALE GENOMIC DNA]</scope>
    <source>
        <strain evidence="13">cv. 9930</strain>
    </source>
</reference>
<keyword evidence="8" id="KW-1133">Transmembrane helix</keyword>
<dbReference type="AlphaFoldDB" id="A0A0A0LV96"/>
<dbReference type="GO" id="GO:0005524">
    <property type="term" value="F:ATP binding"/>
    <property type="evidence" value="ECO:0007669"/>
    <property type="project" value="UniProtKB-KW"/>
</dbReference>
<evidence type="ECO:0000256" key="9">
    <source>
        <dbReference type="ARBA" id="ARBA00023136"/>
    </source>
</evidence>
<keyword evidence="2" id="KW-0723">Serine/threonine-protein kinase</keyword>
<keyword evidence="13" id="KW-1185">Reference proteome</keyword>
<keyword evidence="2" id="KW-0418">Kinase</keyword>
<dbReference type="InterPro" id="IPR045272">
    <property type="entry name" value="ANXUR1/2-like"/>
</dbReference>
<dbReference type="GO" id="GO:0004674">
    <property type="term" value="F:protein serine/threonine kinase activity"/>
    <property type="evidence" value="ECO:0007669"/>
    <property type="project" value="UniProtKB-KW"/>
</dbReference>
<dbReference type="Proteomes" id="UP000029981">
    <property type="component" value="Chromosome 1"/>
</dbReference>